<evidence type="ECO:0000256" key="1">
    <source>
        <dbReference type="ARBA" id="ARBA00010617"/>
    </source>
</evidence>
<name>A0A5J4KX38_9CHLR</name>
<gene>
    <name evidence="2" type="ORF">KDW_51930</name>
</gene>
<dbReference type="GO" id="GO:0005506">
    <property type="term" value="F:iron ion binding"/>
    <property type="evidence" value="ECO:0007669"/>
    <property type="project" value="InterPro"/>
</dbReference>
<dbReference type="EMBL" id="BKZW01000003">
    <property type="protein sequence ID" value="GER91031.1"/>
    <property type="molecule type" value="Genomic_DNA"/>
</dbReference>
<evidence type="ECO:0000313" key="2">
    <source>
        <dbReference type="EMBL" id="GER91031.1"/>
    </source>
</evidence>
<dbReference type="GO" id="GO:0004497">
    <property type="term" value="F:monooxygenase activity"/>
    <property type="evidence" value="ECO:0007669"/>
    <property type="project" value="InterPro"/>
</dbReference>
<comment type="similarity">
    <text evidence="1">Belongs to the cytochrome P450 family.</text>
</comment>
<evidence type="ECO:0000313" key="3">
    <source>
        <dbReference type="Proteomes" id="UP000326912"/>
    </source>
</evidence>
<organism evidence="2 3">
    <name type="scientific">Dictyobacter vulcani</name>
    <dbReference type="NCBI Taxonomy" id="2607529"/>
    <lineage>
        <taxon>Bacteria</taxon>
        <taxon>Bacillati</taxon>
        <taxon>Chloroflexota</taxon>
        <taxon>Ktedonobacteria</taxon>
        <taxon>Ktedonobacterales</taxon>
        <taxon>Dictyobacteraceae</taxon>
        <taxon>Dictyobacter</taxon>
    </lineage>
</organism>
<dbReference type="AlphaFoldDB" id="A0A5J4KX38"/>
<dbReference type="PANTHER" id="PTHR46696:SF1">
    <property type="entry name" value="CYTOCHROME P450 YJIB-RELATED"/>
    <property type="match status" value="1"/>
</dbReference>
<keyword evidence="3" id="KW-1185">Reference proteome</keyword>
<accession>A0A5J4KX38</accession>
<dbReference type="PANTHER" id="PTHR46696">
    <property type="entry name" value="P450, PUTATIVE (EUROFUNG)-RELATED"/>
    <property type="match status" value="1"/>
</dbReference>
<sequence length="239" mass="27265">MAQNIPTMPERVDGAQGCPIDHQALSRQKTGRTVEPVDLPLECDASGVWHVRGFEEARTVLRSGDTKQAGFNAEMIADVKSLENKPILYQEGKVHQQQRKQTARFFTPKTVSTQYRQFMETLSDQLAEKVKREKQVDLGQLSLSLAVQVAARVVGLTDSRLPGMDRRLDAFFHQSSNDSPLMHRQSRPCWESYARYSSSVTCWLSTFWMCGLLSRRVRRSRRKMSSRISWVSNIASQRS</sequence>
<comment type="caution">
    <text evidence="2">The sequence shown here is derived from an EMBL/GenBank/DDBJ whole genome shotgun (WGS) entry which is preliminary data.</text>
</comment>
<dbReference type="GO" id="GO:0016705">
    <property type="term" value="F:oxidoreductase activity, acting on paired donors, with incorporation or reduction of molecular oxygen"/>
    <property type="evidence" value="ECO:0007669"/>
    <property type="project" value="InterPro"/>
</dbReference>
<dbReference type="Gene3D" id="1.10.630.10">
    <property type="entry name" value="Cytochrome P450"/>
    <property type="match status" value="1"/>
</dbReference>
<dbReference type="GO" id="GO:0020037">
    <property type="term" value="F:heme binding"/>
    <property type="evidence" value="ECO:0007669"/>
    <property type="project" value="InterPro"/>
</dbReference>
<proteinExistence type="inferred from homology"/>
<evidence type="ECO:0008006" key="4">
    <source>
        <dbReference type="Google" id="ProtNLM"/>
    </source>
</evidence>
<dbReference type="Proteomes" id="UP000326912">
    <property type="component" value="Unassembled WGS sequence"/>
</dbReference>
<dbReference type="InterPro" id="IPR036396">
    <property type="entry name" value="Cyt_P450_sf"/>
</dbReference>
<dbReference type="RefSeq" id="WP_198925541.1">
    <property type="nucleotide sequence ID" value="NZ_BKZW01000003.1"/>
</dbReference>
<dbReference type="SUPFAM" id="SSF48264">
    <property type="entry name" value="Cytochrome P450"/>
    <property type="match status" value="1"/>
</dbReference>
<protein>
    <recommendedName>
        <fullName evidence="4">Cytochrome P450</fullName>
    </recommendedName>
</protein>
<reference evidence="2 3" key="1">
    <citation type="submission" date="2019-10" db="EMBL/GenBank/DDBJ databases">
        <title>Dictyobacter vulcani sp. nov., within the class Ktedonobacteria, isolated from soil of volcanic Mt. Zao.</title>
        <authorList>
            <person name="Zheng Y."/>
            <person name="Wang C.M."/>
            <person name="Sakai Y."/>
            <person name="Abe K."/>
            <person name="Yokota A."/>
            <person name="Yabe S."/>
        </authorList>
    </citation>
    <scope>NUCLEOTIDE SEQUENCE [LARGE SCALE GENOMIC DNA]</scope>
    <source>
        <strain evidence="2 3">W12</strain>
    </source>
</reference>